<dbReference type="Proteomes" id="UP000296049">
    <property type="component" value="Unassembled WGS sequence"/>
</dbReference>
<reference evidence="2" key="1">
    <citation type="journal article" date="2013" name="Nat. Genet.">
        <title>The duck genome and transcriptome provide insight into an avian influenza virus reservoir species.</title>
        <authorList>
            <person name="Huang Y."/>
            <person name="Li Y."/>
            <person name="Burt D.W."/>
            <person name="Chen H."/>
            <person name="Zhang Y."/>
            <person name="Qian W."/>
            <person name="Kim H."/>
            <person name="Gan S."/>
            <person name="Zhao Y."/>
            <person name="Li J."/>
            <person name="Yi K."/>
            <person name="Feng H."/>
            <person name="Zhu P."/>
            <person name="Li B."/>
            <person name="Liu Q."/>
            <person name="Fairley S."/>
            <person name="Magor K.E."/>
            <person name="Du Z."/>
            <person name="Hu X."/>
            <person name="Goodman L."/>
            <person name="Tafer H."/>
            <person name="Vignal A."/>
            <person name="Lee T."/>
            <person name="Kim K.W."/>
            <person name="Sheng Z."/>
            <person name="An Y."/>
            <person name="Searle S."/>
            <person name="Herrero J."/>
            <person name="Groenen M.A."/>
            <person name="Crooijmans R.P."/>
            <person name="Faraut T."/>
            <person name="Cai Q."/>
            <person name="Webster R.G."/>
            <person name="Aldridge J.R."/>
            <person name="Warren W.C."/>
            <person name="Bartschat S."/>
            <person name="Kehr S."/>
            <person name="Marz M."/>
            <person name="Stadler P.F."/>
            <person name="Smith J."/>
            <person name="Kraus R.H."/>
            <person name="Zhao Y."/>
            <person name="Ren L."/>
            <person name="Fei J."/>
            <person name="Morisson M."/>
            <person name="Kaiser P."/>
            <person name="Griffin D.K."/>
            <person name="Rao M."/>
            <person name="Pitel F."/>
            <person name="Wang J."/>
            <person name="Li N."/>
        </authorList>
    </citation>
    <scope>NUCLEOTIDE SEQUENCE [LARGE SCALE GENOMIC DNA]</scope>
</reference>
<dbReference type="EMBL" id="KB743295">
    <property type="protein sequence ID" value="EOA99629.1"/>
    <property type="molecule type" value="Genomic_DNA"/>
</dbReference>
<protein>
    <submittedName>
        <fullName evidence="1">Uncharacterized protein</fullName>
    </submittedName>
</protein>
<name>R0LDM1_ANAPL</name>
<sequence length="194" mass="21963">MLESISSSSVTEILQPTEKRKIPREKLLKDECRIMKGKKAEALTVPEWKEKTCSSIISLPKKAAYVGLSGTSWQLTSTQLQPAQLGQVQRHLKVHRCSHKQLAGKVLAAICVFSFLKWSRAKEIVFTKLKLSKNEQVHCLERRPLGSNATTTCEFTKLVWTPLSKRKELTYPTALSLSEMVHDSHSQPKTADRY</sequence>
<accession>R0LDM1</accession>
<proteinExistence type="predicted"/>
<keyword evidence="2" id="KW-1185">Reference proteome</keyword>
<evidence type="ECO:0000313" key="1">
    <source>
        <dbReference type="EMBL" id="EOA99629.1"/>
    </source>
</evidence>
<gene>
    <name evidence="1" type="ORF">Anapl_15759</name>
</gene>
<evidence type="ECO:0000313" key="2">
    <source>
        <dbReference type="Proteomes" id="UP000296049"/>
    </source>
</evidence>
<organism evidence="1 2">
    <name type="scientific">Anas platyrhynchos</name>
    <name type="common">Mallard</name>
    <name type="synonym">Anas boschas</name>
    <dbReference type="NCBI Taxonomy" id="8839"/>
    <lineage>
        <taxon>Eukaryota</taxon>
        <taxon>Metazoa</taxon>
        <taxon>Chordata</taxon>
        <taxon>Craniata</taxon>
        <taxon>Vertebrata</taxon>
        <taxon>Euteleostomi</taxon>
        <taxon>Archelosauria</taxon>
        <taxon>Archosauria</taxon>
        <taxon>Dinosauria</taxon>
        <taxon>Saurischia</taxon>
        <taxon>Theropoda</taxon>
        <taxon>Coelurosauria</taxon>
        <taxon>Aves</taxon>
        <taxon>Neognathae</taxon>
        <taxon>Galloanserae</taxon>
        <taxon>Anseriformes</taxon>
        <taxon>Anatidae</taxon>
        <taxon>Anatinae</taxon>
        <taxon>Anas</taxon>
    </lineage>
</organism>
<dbReference type="AlphaFoldDB" id="R0LDM1"/>